<name>A0A6C0KBT6_9ZZZZ</name>
<proteinExistence type="predicted"/>
<organism evidence="1">
    <name type="scientific">viral metagenome</name>
    <dbReference type="NCBI Taxonomy" id="1070528"/>
    <lineage>
        <taxon>unclassified sequences</taxon>
        <taxon>metagenomes</taxon>
        <taxon>organismal metagenomes</taxon>
    </lineage>
</organism>
<protein>
    <submittedName>
        <fullName evidence="1">Uncharacterized protein</fullName>
    </submittedName>
</protein>
<dbReference type="AlphaFoldDB" id="A0A6C0KBT6"/>
<reference evidence="1" key="1">
    <citation type="journal article" date="2020" name="Nature">
        <title>Giant virus diversity and host interactions through global metagenomics.</title>
        <authorList>
            <person name="Schulz F."/>
            <person name="Roux S."/>
            <person name="Paez-Espino D."/>
            <person name="Jungbluth S."/>
            <person name="Walsh D.A."/>
            <person name="Denef V.J."/>
            <person name="McMahon K.D."/>
            <person name="Konstantinidis K.T."/>
            <person name="Eloe-Fadrosh E.A."/>
            <person name="Kyrpides N.C."/>
            <person name="Woyke T."/>
        </authorList>
    </citation>
    <scope>NUCLEOTIDE SEQUENCE</scope>
    <source>
        <strain evidence="1">GVMAG-S-1103017-68</strain>
    </source>
</reference>
<dbReference type="EMBL" id="MN740860">
    <property type="protein sequence ID" value="QHU15475.1"/>
    <property type="molecule type" value="Genomic_DNA"/>
</dbReference>
<accession>A0A6C0KBT6</accession>
<sequence>MTKQIDFRINNLDELPQRLPPLTKVLLAAEAGSPVDIRVTDGIGTEYSAQGHRVGMEECVTTKDRAVLFNTGTGSVEIGGRTFPVDTIKTSPAFVEQAQVLSMMLLSTVAIATLLARI</sequence>
<evidence type="ECO:0000313" key="1">
    <source>
        <dbReference type="EMBL" id="QHU15475.1"/>
    </source>
</evidence>